<feature type="chain" id="PRO_5004676613" description="MalT-like TPR region domain-containing protein" evidence="3">
    <location>
        <begin position="23"/>
        <end position="539"/>
    </location>
</feature>
<evidence type="ECO:0000256" key="1">
    <source>
        <dbReference type="SAM" id="Coils"/>
    </source>
</evidence>
<keyword evidence="2" id="KW-1133">Transmembrane helix</keyword>
<feature type="signal peptide" evidence="3">
    <location>
        <begin position="1"/>
        <end position="22"/>
    </location>
</feature>
<proteinExistence type="predicted"/>
<feature type="coiled-coil region" evidence="1">
    <location>
        <begin position="377"/>
        <end position="407"/>
    </location>
</feature>
<keyword evidence="5" id="KW-1185">Reference proteome</keyword>
<dbReference type="RefSeq" id="WP_005936033.1">
    <property type="nucleotide sequence ID" value="NZ_KB890364.1"/>
</dbReference>
<dbReference type="EMBL" id="AQHY01000004">
    <property type="protein sequence ID" value="EOA58295.1"/>
    <property type="molecule type" value="Genomic_DNA"/>
</dbReference>
<dbReference type="OrthoDB" id="1046362at2"/>
<evidence type="ECO:0000313" key="4">
    <source>
        <dbReference type="EMBL" id="EOA58295.1"/>
    </source>
</evidence>
<dbReference type="GeneID" id="60063661"/>
<dbReference type="HOGENOM" id="CLU_035020_0_0_10"/>
<keyword evidence="2" id="KW-0812">Transmembrane</keyword>
<evidence type="ECO:0000256" key="2">
    <source>
        <dbReference type="SAM" id="Phobius"/>
    </source>
</evidence>
<evidence type="ECO:0000313" key="5">
    <source>
        <dbReference type="Proteomes" id="UP000017831"/>
    </source>
</evidence>
<evidence type="ECO:0000256" key="3">
    <source>
        <dbReference type="SAM" id="SignalP"/>
    </source>
</evidence>
<organism evidence="4 5">
    <name type="scientific">Phocaeicola massiliensis B84634 = Timone 84634 = DSM 17679 = JCM 13223</name>
    <dbReference type="NCBI Taxonomy" id="1121098"/>
    <lineage>
        <taxon>Bacteria</taxon>
        <taxon>Pseudomonadati</taxon>
        <taxon>Bacteroidota</taxon>
        <taxon>Bacteroidia</taxon>
        <taxon>Bacteroidales</taxon>
        <taxon>Bacteroidaceae</taxon>
        <taxon>Phocaeicola</taxon>
    </lineage>
</organism>
<dbReference type="SUPFAM" id="SSF48452">
    <property type="entry name" value="TPR-like"/>
    <property type="match status" value="1"/>
</dbReference>
<dbReference type="PATRIC" id="fig|1121098.3.peg.260"/>
<name>U6RP82_9BACT</name>
<keyword evidence="2" id="KW-0472">Membrane</keyword>
<comment type="caution">
    <text evidence="4">The sequence shown here is derived from an EMBL/GenBank/DDBJ whole genome shotgun (WGS) entry which is preliminary data.</text>
</comment>
<keyword evidence="1" id="KW-0175">Coiled coil</keyword>
<dbReference type="STRING" id="1121098.HMPREF1534_00259"/>
<reference evidence="4 5" key="1">
    <citation type="submission" date="2013-04" db="EMBL/GenBank/DDBJ databases">
        <title>The Genome Sequence of Bacteroides massiliensis DSM 17679.</title>
        <authorList>
            <consortium name="The Broad Institute Genomics Platform"/>
            <person name="Earl A."/>
            <person name="Ward D."/>
            <person name="Feldgarden M."/>
            <person name="Gevers D."/>
            <person name="Martens E."/>
            <person name="Fenner L."/>
            <person name="Roux V."/>
            <person name="Mallet M.N."/>
            <person name="Raoult D."/>
            <person name="Walker B."/>
            <person name="Young S."/>
            <person name="Zeng Q."/>
            <person name="Gargeya S."/>
            <person name="Fitzgerald M."/>
            <person name="Haas B."/>
            <person name="Abouelleil A."/>
            <person name="Allen A.W."/>
            <person name="Alvarado L."/>
            <person name="Arachchi H.M."/>
            <person name="Berlin A.M."/>
            <person name="Chapman S.B."/>
            <person name="Gainer-Dewar J."/>
            <person name="Goldberg J."/>
            <person name="Griggs A."/>
            <person name="Gujja S."/>
            <person name="Hansen M."/>
            <person name="Howarth C."/>
            <person name="Imamovic A."/>
            <person name="Ireland A."/>
            <person name="Larimer J."/>
            <person name="McCowan C."/>
            <person name="Murphy C."/>
            <person name="Pearson M."/>
            <person name="Poon T.W."/>
            <person name="Priest M."/>
            <person name="Roberts A."/>
            <person name="Saif S."/>
            <person name="Shea T."/>
            <person name="Sisk P."/>
            <person name="Sykes S."/>
            <person name="Wortman J."/>
            <person name="Nusbaum C."/>
            <person name="Birren B."/>
        </authorList>
    </citation>
    <scope>NUCLEOTIDE SEQUENCE [LARGE SCALE GENOMIC DNA]</scope>
    <source>
        <strain evidence="5">B84634 / Timone 84634 / DSM 17679 / JCM 13223</strain>
    </source>
</reference>
<gene>
    <name evidence="4" type="ORF">HMPREF1534_00259</name>
</gene>
<dbReference type="Proteomes" id="UP000017831">
    <property type="component" value="Unassembled WGS sequence"/>
</dbReference>
<dbReference type="eggNOG" id="COG0457">
    <property type="taxonomic scope" value="Bacteria"/>
</dbReference>
<feature type="transmembrane region" description="Helical" evidence="2">
    <location>
        <begin position="356"/>
        <end position="375"/>
    </location>
</feature>
<accession>U6RP82</accession>
<dbReference type="Gene3D" id="1.25.40.10">
    <property type="entry name" value="Tetratricopeptide repeat domain"/>
    <property type="match status" value="1"/>
</dbReference>
<sequence>MKLQSLSIFSLLLLLTACSVRENDLWLQKAEQFYADKQIDSTLTYLNRIIPEKLEGEDVYTYWRIQFSTSPQPFIRHSAEKIEKLSQHYEKTKDTINLKEINHIRYRLFLYNQAYDKADSMLQIIEKRARGQQCPQELVRTYIYKTQFFKQIGKIDSALAYINKRMGIDTTHLHRKHYYREKAQTLLQLKEFGVAKEMLDSAKACAMKDKDSEFVYSLAKEYTDLYTAQGQFSEALRALRQSRRYMKRNDIPLHNMYKAHVYELMHREDSACYYYNLVSQSSNIFLASEAALRLSHLYEHIGSPEKAFRKHENAIAFLHNIYSAYNHQASASQYNELKLETEINALEIVRQRHINLILLLTFILSMIVCAFLFYLQYKRKEEMKRLLQQESDRLKQENKLLKQAEELSVLREKAGMLREELLRKMEVFKKLPSLDNDTEEDKNNNRQISLTDNEWREIRIILDSNYDHFTTRLKQEFPALSVADINFCCLIKINVSLHDMSNIYCISRNSVSKKKLRMKEKLGITSDEGISLDEYLQKY</sequence>
<dbReference type="PROSITE" id="PS51257">
    <property type="entry name" value="PROKAR_LIPOPROTEIN"/>
    <property type="match status" value="1"/>
</dbReference>
<protein>
    <recommendedName>
        <fullName evidence="6">MalT-like TPR region domain-containing protein</fullName>
    </recommendedName>
</protein>
<keyword evidence="3" id="KW-0732">Signal</keyword>
<dbReference type="AlphaFoldDB" id="U6RP82"/>
<dbReference type="InterPro" id="IPR011990">
    <property type="entry name" value="TPR-like_helical_dom_sf"/>
</dbReference>
<evidence type="ECO:0008006" key="6">
    <source>
        <dbReference type="Google" id="ProtNLM"/>
    </source>
</evidence>